<dbReference type="PROSITE" id="PS51900">
    <property type="entry name" value="CB"/>
    <property type="match status" value="1"/>
</dbReference>
<dbReference type="InterPro" id="IPR044068">
    <property type="entry name" value="CB"/>
</dbReference>
<keyword evidence="3" id="KW-0233">DNA recombination</keyword>
<gene>
    <name evidence="7" type="ORF">AVDCRST_MAG18-4459</name>
</gene>
<protein>
    <submittedName>
        <fullName evidence="7">Integrase</fullName>
    </submittedName>
</protein>
<sequence>MVKKANGEGSISQLPSGRWRVRVMVGGTRYSANTSTRKEAQQKYREFLGHTDRGLVPPTQKVTLHQHIERWLTDEVLHTRKPRTFESYRDSSRLYILPLLGPVKLAQLQPAHVQRLCSTLLEEGLSPKTVRIAHGVLHCALAQAVSWDLVPRNVASLAKAPRVKRKEIEALDEVQARQLMASSKETRWEALIAVALVTGLRQGELLGLKWSDIDLDRGVVQVQRQLGRDGTLADLKNDHQRRSIDVPPHTVTALRDHKRRQTEERLLLGPEYTYQELVFCTHRGRPLGHRNVSRAYKGLLKRASLPNVSFHALRHTNATLLLLAGVHPKLVQERLGHSNISMTLDIYSHVLPRLGREAADKLEALLA</sequence>
<dbReference type="Gene3D" id="1.10.150.130">
    <property type="match status" value="1"/>
</dbReference>
<dbReference type="Pfam" id="PF00589">
    <property type="entry name" value="Phage_integrase"/>
    <property type="match status" value="1"/>
</dbReference>
<feature type="domain" description="Core-binding (CB)" evidence="6">
    <location>
        <begin position="62"/>
        <end position="145"/>
    </location>
</feature>
<evidence type="ECO:0000259" key="6">
    <source>
        <dbReference type="PROSITE" id="PS51900"/>
    </source>
</evidence>
<evidence type="ECO:0000256" key="2">
    <source>
        <dbReference type="ARBA" id="ARBA00023125"/>
    </source>
</evidence>
<dbReference type="SUPFAM" id="SSF56349">
    <property type="entry name" value="DNA breaking-rejoining enzymes"/>
    <property type="match status" value="1"/>
</dbReference>
<dbReference type="InterPro" id="IPR011010">
    <property type="entry name" value="DNA_brk_join_enz"/>
</dbReference>
<dbReference type="PANTHER" id="PTHR30349:SF91">
    <property type="entry name" value="INTA PROTEIN"/>
    <property type="match status" value="1"/>
</dbReference>
<dbReference type="InterPro" id="IPR004107">
    <property type="entry name" value="Integrase_SAM-like_N"/>
</dbReference>
<evidence type="ECO:0000259" key="5">
    <source>
        <dbReference type="PROSITE" id="PS51898"/>
    </source>
</evidence>
<feature type="domain" description="Tyr recombinase" evidence="5">
    <location>
        <begin position="166"/>
        <end position="360"/>
    </location>
</feature>
<keyword evidence="1" id="KW-0229">DNA integration</keyword>
<dbReference type="InterPro" id="IPR013762">
    <property type="entry name" value="Integrase-like_cat_sf"/>
</dbReference>
<accession>A0A6J4VV20</accession>
<name>A0A6J4VV20_9BACT</name>
<dbReference type="CDD" id="cd01189">
    <property type="entry name" value="INT_ICEBs1_C_like"/>
    <property type="match status" value="1"/>
</dbReference>
<dbReference type="GO" id="GO:0015074">
    <property type="term" value="P:DNA integration"/>
    <property type="evidence" value="ECO:0007669"/>
    <property type="project" value="UniProtKB-KW"/>
</dbReference>
<evidence type="ECO:0000256" key="1">
    <source>
        <dbReference type="ARBA" id="ARBA00022908"/>
    </source>
</evidence>
<dbReference type="GO" id="GO:0003677">
    <property type="term" value="F:DNA binding"/>
    <property type="evidence" value="ECO:0007669"/>
    <property type="project" value="UniProtKB-UniRule"/>
</dbReference>
<keyword evidence="2 4" id="KW-0238">DNA-binding</keyword>
<dbReference type="InterPro" id="IPR002104">
    <property type="entry name" value="Integrase_catalytic"/>
</dbReference>
<organism evidence="7">
    <name type="scientific">uncultured Thermomicrobiales bacterium</name>
    <dbReference type="NCBI Taxonomy" id="1645740"/>
    <lineage>
        <taxon>Bacteria</taxon>
        <taxon>Pseudomonadati</taxon>
        <taxon>Thermomicrobiota</taxon>
        <taxon>Thermomicrobia</taxon>
        <taxon>Thermomicrobiales</taxon>
        <taxon>environmental samples</taxon>
    </lineage>
</organism>
<dbReference type="PANTHER" id="PTHR30349">
    <property type="entry name" value="PHAGE INTEGRASE-RELATED"/>
    <property type="match status" value="1"/>
</dbReference>
<dbReference type="InterPro" id="IPR050090">
    <property type="entry name" value="Tyrosine_recombinase_XerCD"/>
</dbReference>
<reference evidence="7" key="1">
    <citation type="submission" date="2020-02" db="EMBL/GenBank/DDBJ databases">
        <authorList>
            <person name="Meier V. D."/>
        </authorList>
    </citation>
    <scope>NUCLEOTIDE SEQUENCE</scope>
    <source>
        <strain evidence="7">AVDCRST_MAG18</strain>
    </source>
</reference>
<proteinExistence type="predicted"/>
<dbReference type="PROSITE" id="PS51898">
    <property type="entry name" value="TYR_RECOMBINASE"/>
    <property type="match status" value="1"/>
</dbReference>
<dbReference type="Pfam" id="PF14659">
    <property type="entry name" value="Phage_int_SAM_3"/>
    <property type="match status" value="1"/>
</dbReference>
<evidence type="ECO:0000256" key="4">
    <source>
        <dbReference type="PROSITE-ProRule" id="PRU01248"/>
    </source>
</evidence>
<dbReference type="InterPro" id="IPR010998">
    <property type="entry name" value="Integrase_recombinase_N"/>
</dbReference>
<evidence type="ECO:0000313" key="7">
    <source>
        <dbReference type="EMBL" id="CAA9588808.1"/>
    </source>
</evidence>
<dbReference type="Gene3D" id="1.10.443.10">
    <property type="entry name" value="Intergrase catalytic core"/>
    <property type="match status" value="1"/>
</dbReference>
<dbReference type="EMBL" id="CADCWN010000357">
    <property type="protein sequence ID" value="CAA9588808.1"/>
    <property type="molecule type" value="Genomic_DNA"/>
</dbReference>
<evidence type="ECO:0000256" key="3">
    <source>
        <dbReference type="ARBA" id="ARBA00023172"/>
    </source>
</evidence>
<dbReference type="GO" id="GO:0006310">
    <property type="term" value="P:DNA recombination"/>
    <property type="evidence" value="ECO:0007669"/>
    <property type="project" value="UniProtKB-KW"/>
</dbReference>
<dbReference type="AlphaFoldDB" id="A0A6J4VV20"/>